<dbReference type="EMBL" id="PVMZ01000011">
    <property type="protein sequence ID" value="PRX19072.1"/>
    <property type="molecule type" value="Genomic_DNA"/>
</dbReference>
<keyword evidence="2" id="KW-1185">Reference proteome</keyword>
<reference evidence="1 2" key="1">
    <citation type="submission" date="2018-03" db="EMBL/GenBank/DDBJ databases">
        <title>Genomic Encyclopedia of Archaeal and Bacterial Type Strains, Phase II (KMG-II): from individual species to whole genera.</title>
        <authorList>
            <person name="Goeker M."/>
        </authorList>
    </citation>
    <scope>NUCLEOTIDE SEQUENCE [LARGE SCALE GENOMIC DNA]</scope>
    <source>
        <strain evidence="1 2">DSM 43146</strain>
    </source>
</reference>
<accession>A0A2T0K7T4</accession>
<dbReference type="Proteomes" id="UP000239415">
    <property type="component" value="Unassembled WGS sequence"/>
</dbReference>
<proteinExistence type="predicted"/>
<dbReference type="AlphaFoldDB" id="A0A2T0K7T4"/>
<protein>
    <submittedName>
        <fullName evidence="1">Uncharacterized protein</fullName>
    </submittedName>
</protein>
<evidence type="ECO:0000313" key="1">
    <source>
        <dbReference type="EMBL" id="PRX19072.1"/>
    </source>
</evidence>
<gene>
    <name evidence="1" type="ORF">CLV67_111220</name>
</gene>
<organism evidence="1 2">
    <name type="scientific">Actinoplanes italicus</name>
    <dbReference type="NCBI Taxonomy" id="113567"/>
    <lineage>
        <taxon>Bacteria</taxon>
        <taxon>Bacillati</taxon>
        <taxon>Actinomycetota</taxon>
        <taxon>Actinomycetes</taxon>
        <taxon>Micromonosporales</taxon>
        <taxon>Micromonosporaceae</taxon>
        <taxon>Actinoplanes</taxon>
    </lineage>
</organism>
<name>A0A2T0K7T4_9ACTN</name>
<evidence type="ECO:0000313" key="2">
    <source>
        <dbReference type="Proteomes" id="UP000239415"/>
    </source>
</evidence>
<sequence>MDFAERLERDLVGHAEARFVCPNNSEAEHGWSVGEPELPGADIAIAGVTVNRMQRRMYGALASPSCADESRPQEPAHRFRAGAVFATVPKRRRFPITRGGRWLRASRKPPERPAR</sequence>
<comment type="caution">
    <text evidence="1">The sequence shown here is derived from an EMBL/GenBank/DDBJ whole genome shotgun (WGS) entry which is preliminary data.</text>
</comment>